<keyword evidence="4 5" id="KW-0413">Isomerase</keyword>
<keyword evidence="9" id="KW-1185">Reference proteome</keyword>
<comment type="catalytic activity">
    <reaction evidence="1 5 6">
        <text>[protein]-peptidylproline (omega=180) = [protein]-peptidylproline (omega=0)</text>
        <dbReference type="Rhea" id="RHEA:16237"/>
        <dbReference type="Rhea" id="RHEA-COMP:10747"/>
        <dbReference type="Rhea" id="RHEA-COMP:10748"/>
        <dbReference type="ChEBI" id="CHEBI:83833"/>
        <dbReference type="ChEBI" id="CHEBI:83834"/>
        <dbReference type="EC" id="5.2.1.8"/>
    </reaction>
</comment>
<evidence type="ECO:0000256" key="1">
    <source>
        <dbReference type="ARBA" id="ARBA00000971"/>
    </source>
</evidence>
<evidence type="ECO:0000313" key="8">
    <source>
        <dbReference type="EMBL" id="RVW00786.1"/>
    </source>
</evidence>
<dbReference type="SUPFAM" id="SSF54534">
    <property type="entry name" value="FKBP-like"/>
    <property type="match status" value="2"/>
</dbReference>
<feature type="domain" description="PPIase FKBP-type" evidence="7">
    <location>
        <begin position="155"/>
        <end position="241"/>
    </location>
</feature>
<dbReference type="Gene3D" id="3.10.50.40">
    <property type="match status" value="2"/>
</dbReference>
<dbReference type="PANTHER" id="PTHR43811">
    <property type="entry name" value="FKBP-TYPE PEPTIDYL-PROLYL CIS-TRANS ISOMERASE FKPA"/>
    <property type="match status" value="1"/>
</dbReference>
<evidence type="ECO:0000256" key="6">
    <source>
        <dbReference type="RuleBase" id="RU003915"/>
    </source>
</evidence>
<evidence type="ECO:0000256" key="4">
    <source>
        <dbReference type="ARBA" id="ARBA00023235"/>
    </source>
</evidence>
<dbReference type="InterPro" id="IPR046357">
    <property type="entry name" value="PPIase_dom_sf"/>
</dbReference>
<gene>
    <name evidence="8" type="ORF">EGT50_15825</name>
</gene>
<protein>
    <recommendedName>
        <fullName evidence="6">Peptidyl-prolyl cis-trans isomerase</fullName>
        <ecNumber evidence="6">5.2.1.8</ecNumber>
    </recommendedName>
</protein>
<dbReference type="AlphaFoldDB" id="A0A3S3CM20"/>
<organism evidence="8 9">
    <name type="scientific">Rhodococcus xishaensis</name>
    <dbReference type="NCBI Taxonomy" id="2487364"/>
    <lineage>
        <taxon>Bacteria</taxon>
        <taxon>Bacillati</taxon>
        <taxon>Actinomycetota</taxon>
        <taxon>Actinomycetes</taxon>
        <taxon>Mycobacteriales</taxon>
        <taxon>Nocardiaceae</taxon>
        <taxon>Rhodococcus</taxon>
    </lineage>
</organism>
<evidence type="ECO:0000259" key="7">
    <source>
        <dbReference type="PROSITE" id="PS50059"/>
    </source>
</evidence>
<dbReference type="EMBL" id="RKLO01000006">
    <property type="protein sequence ID" value="RVW00786.1"/>
    <property type="molecule type" value="Genomic_DNA"/>
</dbReference>
<dbReference type="GO" id="GO:0003755">
    <property type="term" value="F:peptidyl-prolyl cis-trans isomerase activity"/>
    <property type="evidence" value="ECO:0007669"/>
    <property type="project" value="UniProtKB-UniRule"/>
</dbReference>
<name>A0A3S3CM20_9NOCA</name>
<comment type="caution">
    <text evidence="8">The sequence shown here is derived from an EMBL/GenBank/DDBJ whole genome shotgun (WGS) entry which is preliminary data.</text>
</comment>
<dbReference type="Proteomes" id="UP000283479">
    <property type="component" value="Unassembled WGS sequence"/>
</dbReference>
<evidence type="ECO:0000256" key="3">
    <source>
        <dbReference type="ARBA" id="ARBA00023110"/>
    </source>
</evidence>
<sequence>MSTKPEIEFQEGPAPAELAVKDIVVGEGPEATPGAKVEVHYVGVDFDSGEEFDSSWSRGESIAFPLQGLIAGWQEGIPGMRVGGRRQLTIPPELAYGPAGGGHQLSGKTLVFVIDLLDVVVPPEPPVIAPSEGPAPAELVIEDITVGEGAEAQPGGIVDVHYHGVEYETNEVFDSSFLRGDSVKFPLNRLIPGWQEGIPGMKVGGRRKLTVPPELAYGPAGGGHQLSGKTLVFVIELLDTN</sequence>
<dbReference type="PANTHER" id="PTHR43811:SF19">
    <property type="entry name" value="39 KDA FK506-BINDING NUCLEAR PROTEIN"/>
    <property type="match status" value="1"/>
</dbReference>
<evidence type="ECO:0000256" key="2">
    <source>
        <dbReference type="ARBA" id="ARBA00006577"/>
    </source>
</evidence>
<accession>A0A3S3CM20</accession>
<dbReference type="InterPro" id="IPR001179">
    <property type="entry name" value="PPIase_FKBP_dom"/>
</dbReference>
<proteinExistence type="inferred from homology"/>
<evidence type="ECO:0000256" key="5">
    <source>
        <dbReference type="PROSITE-ProRule" id="PRU00277"/>
    </source>
</evidence>
<reference evidence="8 9" key="1">
    <citation type="submission" date="2018-11" db="EMBL/GenBank/DDBJ databases">
        <title>Rhodococcus spongicola sp. nov. and Rhodococcus xishaensis sp. nov. from marine sponges.</title>
        <authorList>
            <person name="Li L."/>
            <person name="Lin H.W."/>
        </authorList>
    </citation>
    <scope>NUCLEOTIDE SEQUENCE [LARGE SCALE GENOMIC DNA]</scope>
    <source>
        <strain evidence="8 9">LHW51113</strain>
    </source>
</reference>
<dbReference type="Pfam" id="PF00254">
    <property type="entry name" value="FKBP_C"/>
    <property type="match status" value="2"/>
</dbReference>
<feature type="domain" description="PPIase FKBP-type" evidence="7">
    <location>
        <begin position="34"/>
        <end position="120"/>
    </location>
</feature>
<dbReference type="OrthoDB" id="25996at2"/>
<evidence type="ECO:0000313" key="9">
    <source>
        <dbReference type="Proteomes" id="UP000283479"/>
    </source>
</evidence>
<dbReference type="PROSITE" id="PS50059">
    <property type="entry name" value="FKBP_PPIASE"/>
    <property type="match status" value="2"/>
</dbReference>
<keyword evidence="3 5" id="KW-0697">Rotamase</keyword>
<dbReference type="EC" id="5.2.1.8" evidence="6"/>
<comment type="similarity">
    <text evidence="2 6">Belongs to the FKBP-type PPIase family.</text>
</comment>